<dbReference type="SMART" id="SM00387">
    <property type="entry name" value="HATPase_c"/>
    <property type="match status" value="1"/>
</dbReference>
<evidence type="ECO:0000256" key="12">
    <source>
        <dbReference type="ARBA" id="ARBA00023012"/>
    </source>
</evidence>
<keyword evidence="6" id="KW-0808">Transferase</keyword>
<dbReference type="GO" id="GO:0005524">
    <property type="term" value="F:ATP binding"/>
    <property type="evidence" value="ECO:0007669"/>
    <property type="project" value="UniProtKB-KW"/>
</dbReference>
<sequence length="592" mass="67388">MNKLWLRIFLTFFALLLAVLLGIGFVIADIMKNTYMDMIRNQLSQTADIIVKTVDTKSMFQHSNELQNYIHHYYSYHDPRITIIRADGKVLADSDRDPRKMENHSNRPEFREVIREHHSYGESIRRSPTLGYSMIYIAKPIQKDGKSIGVVRISVTLKKIEHTLDQLWISLGLAMVMTLAVSGFIGFRMAKRFTRPIEASIQVANRLIEKDYDSRVKTKASGELKQLVNAINDLAISLKQQMEEIRENQQRLTGVLANMVSGVMLINPAGRITLVNRAMEKIIGASSENLIGKLHIEAGKNFGLSQLIDRSLKEGVHIHEEVHIYYPKERILDAHIAPYVGDHEEVKGVITVLHDITDIRRLEKIRSEFVANVSHELKTPVTSLKGFAETLLDGAMYDEETCRSFLKIIYEESDRLHRLISDILDLSKIEQQRLPLKPEPLNVSQVINETAETIQETIHKKQLHLSLPDHKEVVIEAEKDRLQQIILNLLTNAAAYTPEGGYIDIELHEREKEVDIVIRDTGIGISKQDLPRIFERFYRVDKARSRQSGGTGLGLAIVKHLVESHHGTIQVESEEGKGTAFTITLPKKQIKS</sequence>
<dbReference type="PROSITE" id="PS50885">
    <property type="entry name" value="HAMP"/>
    <property type="match status" value="1"/>
</dbReference>
<evidence type="ECO:0000256" key="14">
    <source>
        <dbReference type="SAM" id="Coils"/>
    </source>
</evidence>
<organism evidence="19 20">
    <name type="scientific">Bacillus smithii 7_3_47FAA</name>
    <dbReference type="NCBI Taxonomy" id="665952"/>
    <lineage>
        <taxon>Bacteria</taxon>
        <taxon>Bacillati</taxon>
        <taxon>Bacillota</taxon>
        <taxon>Bacilli</taxon>
        <taxon>Bacillales</taxon>
        <taxon>Bacillaceae</taxon>
        <taxon>Bacillus</taxon>
    </lineage>
</organism>
<feature type="domain" description="PAS" evidence="17">
    <location>
        <begin position="248"/>
        <end position="293"/>
    </location>
</feature>
<evidence type="ECO:0000259" key="18">
    <source>
        <dbReference type="PROSITE" id="PS50885"/>
    </source>
</evidence>
<dbReference type="EMBL" id="ACWF01000068">
    <property type="protein sequence ID" value="EHL78498.1"/>
    <property type="molecule type" value="Genomic_DNA"/>
</dbReference>
<dbReference type="SUPFAM" id="SSF47384">
    <property type="entry name" value="Homodimeric domain of signal transducing histidine kinase"/>
    <property type="match status" value="1"/>
</dbReference>
<keyword evidence="7 15" id="KW-0812">Transmembrane</keyword>
<keyword evidence="4" id="KW-1003">Cell membrane</keyword>
<dbReference type="Pfam" id="PF02518">
    <property type="entry name" value="HATPase_c"/>
    <property type="match status" value="1"/>
</dbReference>
<evidence type="ECO:0000256" key="9">
    <source>
        <dbReference type="ARBA" id="ARBA00022777"/>
    </source>
</evidence>
<dbReference type="SUPFAM" id="SSF55785">
    <property type="entry name" value="PYP-like sensor domain (PAS domain)"/>
    <property type="match status" value="1"/>
</dbReference>
<keyword evidence="10" id="KW-0067">ATP-binding</keyword>
<dbReference type="SMART" id="SM00388">
    <property type="entry name" value="HisKA"/>
    <property type="match status" value="1"/>
</dbReference>
<dbReference type="InterPro" id="IPR003594">
    <property type="entry name" value="HATPase_dom"/>
</dbReference>
<proteinExistence type="predicted"/>
<dbReference type="InterPro" id="IPR036097">
    <property type="entry name" value="HisK_dim/P_sf"/>
</dbReference>
<dbReference type="SUPFAM" id="SSF55874">
    <property type="entry name" value="ATPase domain of HSP90 chaperone/DNA topoisomerase II/histidine kinase"/>
    <property type="match status" value="1"/>
</dbReference>
<dbReference type="EC" id="2.7.13.3" evidence="3"/>
<dbReference type="FunFam" id="3.30.565.10:FF:000006">
    <property type="entry name" value="Sensor histidine kinase WalK"/>
    <property type="match status" value="1"/>
</dbReference>
<reference evidence="19 20" key="1">
    <citation type="submission" date="2011-09" db="EMBL/GenBank/DDBJ databases">
        <title>The Genome Sequence of Bacillus smithii 7_3_47FAA.</title>
        <authorList>
            <consortium name="The Broad Institute Genome Sequencing Platform"/>
            <person name="Earl A."/>
            <person name="Ward D."/>
            <person name="Feldgarden M."/>
            <person name="Gevers D."/>
            <person name="Daigneault M."/>
            <person name="Strauss J."/>
            <person name="Allen-Vercoe E."/>
            <person name="Young S.K."/>
            <person name="Zeng Q."/>
            <person name="Gargeya S."/>
            <person name="Fitzgerald M."/>
            <person name="Haas B."/>
            <person name="Abouelleil A."/>
            <person name="Alvarado L."/>
            <person name="Arachchi H.M."/>
            <person name="Berlin A."/>
            <person name="Brown A."/>
            <person name="Chapman S.B."/>
            <person name="Chen Z."/>
            <person name="Dunbar C."/>
            <person name="Freedman E."/>
            <person name="Gearin G."/>
            <person name="Goldberg J."/>
            <person name="Griggs A."/>
            <person name="Gujja S."/>
            <person name="Heiman D."/>
            <person name="Howarth C."/>
            <person name="Larson L."/>
            <person name="Lui A."/>
            <person name="MacDonald P.J.P."/>
            <person name="Montmayeur A."/>
            <person name="Murphy C."/>
            <person name="Neiman D."/>
            <person name="Pearson M."/>
            <person name="Priest M."/>
            <person name="Roberts A."/>
            <person name="Saif S."/>
            <person name="Shea T."/>
            <person name="Shenoy N."/>
            <person name="Sisk P."/>
            <person name="Stolte C."/>
            <person name="Sykes S."/>
            <person name="Wortman J."/>
            <person name="Nusbaum C."/>
            <person name="Birren B."/>
        </authorList>
    </citation>
    <scope>NUCLEOTIDE SEQUENCE [LARGE SCALE GENOMIC DNA]</scope>
    <source>
        <strain evidence="19 20">7_3_47FAA</strain>
    </source>
</reference>
<keyword evidence="11 15" id="KW-1133">Transmembrane helix</keyword>
<dbReference type="NCBIfam" id="NF046044">
    <property type="entry name" value="PnpS"/>
    <property type="match status" value="1"/>
</dbReference>
<dbReference type="InterPro" id="IPR029151">
    <property type="entry name" value="Sensor-like_sf"/>
</dbReference>
<dbReference type="Gene3D" id="1.10.287.130">
    <property type="match status" value="1"/>
</dbReference>
<dbReference type="PROSITE" id="PS50112">
    <property type="entry name" value="PAS"/>
    <property type="match status" value="1"/>
</dbReference>
<evidence type="ECO:0000256" key="1">
    <source>
        <dbReference type="ARBA" id="ARBA00000085"/>
    </source>
</evidence>
<feature type="transmembrane region" description="Helical" evidence="15">
    <location>
        <begin position="167"/>
        <end position="187"/>
    </location>
</feature>
<dbReference type="Gene3D" id="6.10.340.10">
    <property type="match status" value="1"/>
</dbReference>
<dbReference type="CDD" id="cd06225">
    <property type="entry name" value="HAMP"/>
    <property type="match status" value="1"/>
</dbReference>
<keyword evidence="13 15" id="KW-0472">Membrane</keyword>
<dbReference type="CDD" id="cd00082">
    <property type="entry name" value="HisKA"/>
    <property type="match status" value="1"/>
</dbReference>
<dbReference type="Gene3D" id="3.30.450.20">
    <property type="entry name" value="PAS domain"/>
    <property type="match status" value="2"/>
</dbReference>
<dbReference type="GO" id="GO:0016036">
    <property type="term" value="P:cellular response to phosphate starvation"/>
    <property type="evidence" value="ECO:0007669"/>
    <property type="project" value="TreeGrafter"/>
</dbReference>
<evidence type="ECO:0000256" key="13">
    <source>
        <dbReference type="ARBA" id="ARBA00023136"/>
    </source>
</evidence>
<dbReference type="InterPro" id="IPR031967">
    <property type="entry name" value="PhoR_single_Cache-like_dom"/>
</dbReference>
<dbReference type="HOGENOM" id="CLU_000445_89_2_9"/>
<dbReference type="Pfam" id="PF16736">
    <property type="entry name" value="sCache_like"/>
    <property type="match status" value="1"/>
</dbReference>
<feature type="domain" description="HAMP" evidence="18">
    <location>
        <begin position="191"/>
        <end position="243"/>
    </location>
</feature>
<dbReference type="Pfam" id="PF13426">
    <property type="entry name" value="PAS_9"/>
    <property type="match status" value="1"/>
</dbReference>
<evidence type="ECO:0000259" key="17">
    <source>
        <dbReference type="PROSITE" id="PS50112"/>
    </source>
</evidence>
<evidence type="ECO:0000256" key="11">
    <source>
        <dbReference type="ARBA" id="ARBA00022989"/>
    </source>
</evidence>
<dbReference type="GO" id="GO:0004721">
    <property type="term" value="F:phosphoprotein phosphatase activity"/>
    <property type="evidence" value="ECO:0007669"/>
    <property type="project" value="TreeGrafter"/>
</dbReference>
<dbReference type="FunFam" id="1.10.287.130:FF:000008">
    <property type="entry name" value="Two-component sensor histidine kinase"/>
    <property type="match status" value="1"/>
</dbReference>
<accession>G9QK36</accession>
<evidence type="ECO:0000256" key="10">
    <source>
        <dbReference type="ARBA" id="ARBA00022840"/>
    </source>
</evidence>
<keyword evidence="9" id="KW-0418">Kinase</keyword>
<dbReference type="Gene3D" id="3.30.565.10">
    <property type="entry name" value="Histidine kinase-like ATPase, C-terminal domain"/>
    <property type="match status" value="1"/>
</dbReference>
<dbReference type="SMART" id="SM00091">
    <property type="entry name" value="PAS"/>
    <property type="match status" value="1"/>
</dbReference>
<evidence type="ECO:0000256" key="7">
    <source>
        <dbReference type="ARBA" id="ARBA00022692"/>
    </source>
</evidence>
<dbReference type="PRINTS" id="PR00344">
    <property type="entry name" value="BCTRLSENSOR"/>
</dbReference>
<dbReference type="NCBIfam" id="TIGR00229">
    <property type="entry name" value="sensory_box"/>
    <property type="match status" value="1"/>
</dbReference>
<evidence type="ECO:0000256" key="2">
    <source>
        <dbReference type="ARBA" id="ARBA00004651"/>
    </source>
</evidence>
<evidence type="ECO:0000256" key="5">
    <source>
        <dbReference type="ARBA" id="ARBA00022553"/>
    </source>
</evidence>
<dbReference type="GO" id="GO:0000155">
    <property type="term" value="F:phosphorelay sensor kinase activity"/>
    <property type="evidence" value="ECO:0007669"/>
    <property type="project" value="InterPro"/>
</dbReference>
<comment type="subcellular location">
    <subcellularLocation>
        <location evidence="2">Cell membrane</location>
        <topology evidence="2">Multi-pass membrane protein</topology>
    </subcellularLocation>
</comment>
<feature type="domain" description="Histidine kinase" evidence="16">
    <location>
        <begin position="372"/>
        <end position="589"/>
    </location>
</feature>
<dbReference type="InterPro" id="IPR000014">
    <property type="entry name" value="PAS"/>
</dbReference>
<evidence type="ECO:0000259" key="16">
    <source>
        <dbReference type="PROSITE" id="PS50109"/>
    </source>
</evidence>
<dbReference type="CDD" id="cd00075">
    <property type="entry name" value="HATPase"/>
    <property type="match status" value="1"/>
</dbReference>
<evidence type="ECO:0000313" key="20">
    <source>
        <dbReference type="Proteomes" id="UP000011747"/>
    </source>
</evidence>
<feature type="coiled-coil region" evidence="14">
    <location>
        <begin position="224"/>
        <end position="251"/>
    </location>
</feature>
<dbReference type="AlphaFoldDB" id="G9QK36"/>
<dbReference type="Proteomes" id="UP000011747">
    <property type="component" value="Unassembled WGS sequence"/>
</dbReference>
<keyword evidence="8" id="KW-0547">Nucleotide-binding</keyword>
<dbReference type="InterPro" id="IPR050351">
    <property type="entry name" value="BphY/WalK/GraS-like"/>
</dbReference>
<protein>
    <recommendedName>
        <fullName evidence="3">histidine kinase</fullName>
        <ecNumber evidence="3">2.7.13.3</ecNumber>
    </recommendedName>
</protein>
<dbReference type="SUPFAM" id="SSF158472">
    <property type="entry name" value="HAMP domain-like"/>
    <property type="match status" value="1"/>
</dbReference>
<evidence type="ECO:0000313" key="19">
    <source>
        <dbReference type="EMBL" id="EHL78498.1"/>
    </source>
</evidence>
<keyword evidence="20" id="KW-1185">Reference proteome</keyword>
<dbReference type="PANTHER" id="PTHR45453">
    <property type="entry name" value="PHOSPHATE REGULON SENSOR PROTEIN PHOR"/>
    <property type="match status" value="1"/>
</dbReference>
<keyword evidence="5" id="KW-0597">Phosphoprotein</keyword>
<dbReference type="InterPro" id="IPR004358">
    <property type="entry name" value="Sig_transdc_His_kin-like_C"/>
</dbReference>
<dbReference type="InterPro" id="IPR005467">
    <property type="entry name" value="His_kinase_dom"/>
</dbReference>
<keyword evidence="12" id="KW-0902">Two-component regulatory system</keyword>
<comment type="caution">
    <text evidence="19">The sequence shown here is derived from an EMBL/GenBank/DDBJ whole genome shotgun (WGS) entry which is preliminary data.</text>
</comment>
<evidence type="ECO:0000256" key="6">
    <source>
        <dbReference type="ARBA" id="ARBA00022679"/>
    </source>
</evidence>
<name>G9QK36_9BACI</name>
<evidence type="ECO:0000256" key="15">
    <source>
        <dbReference type="SAM" id="Phobius"/>
    </source>
</evidence>
<evidence type="ECO:0000256" key="8">
    <source>
        <dbReference type="ARBA" id="ARBA00022741"/>
    </source>
</evidence>
<dbReference type="SUPFAM" id="SSF103190">
    <property type="entry name" value="Sensory domain-like"/>
    <property type="match status" value="1"/>
</dbReference>
<keyword evidence="14" id="KW-0175">Coiled coil</keyword>
<dbReference type="Pfam" id="PF00512">
    <property type="entry name" value="HisKA"/>
    <property type="match status" value="1"/>
</dbReference>
<dbReference type="InterPro" id="IPR035965">
    <property type="entry name" value="PAS-like_dom_sf"/>
</dbReference>
<evidence type="ECO:0000256" key="3">
    <source>
        <dbReference type="ARBA" id="ARBA00012438"/>
    </source>
</evidence>
<comment type="catalytic activity">
    <reaction evidence="1">
        <text>ATP + protein L-histidine = ADP + protein N-phospho-L-histidine.</text>
        <dbReference type="EC" id="2.7.13.3"/>
    </reaction>
</comment>
<dbReference type="InterPro" id="IPR003660">
    <property type="entry name" value="HAMP_dom"/>
</dbReference>
<dbReference type="CDD" id="cd00130">
    <property type="entry name" value="PAS"/>
    <property type="match status" value="1"/>
</dbReference>
<dbReference type="InterPro" id="IPR003661">
    <property type="entry name" value="HisK_dim/P_dom"/>
</dbReference>
<dbReference type="RefSeq" id="WP_003353671.1">
    <property type="nucleotide sequence ID" value="NZ_JH414748.1"/>
</dbReference>
<dbReference type="SMART" id="SM00304">
    <property type="entry name" value="HAMP"/>
    <property type="match status" value="1"/>
</dbReference>
<dbReference type="PANTHER" id="PTHR45453:SF1">
    <property type="entry name" value="PHOSPHATE REGULON SENSOR PROTEIN PHOR"/>
    <property type="match status" value="1"/>
</dbReference>
<gene>
    <name evidence="19" type="ORF">HMPREF1015_01575</name>
</gene>
<dbReference type="PATRIC" id="fig|665952.3.peg.1360"/>
<dbReference type="GO" id="GO:0005886">
    <property type="term" value="C:plasma membrane"/>
    <property type="evidence" value="ECO:0007669"/>
    <property type="project" value="UniProtKB-SubCell"/>
</dbReference>
<dbReference type="PROSITE" id="PS50109">
    <property type="entry name" value="HIS_KIN"/>
    <property type="match status" value="1"/>
</dbReference>
<evidence type="ECO:0000256" key="4">
    <source>
        <dbReference type="ARBA" id="ARBA00022475"/>
    </source>
</evidence>
<dbReference type="InterPro" id="IPR036890">
    <property type="entry name" value="HATPase_C_sf"/>
</dbReference>